<feature type="region of interest" description="Disordered" evidence="4">
    <location>
        <begin position="446"/>
        <end position="512"/>
    </location>
</feature>
<dbReference type="PANTHER" id="PTHR48014">
    <property type="entry name" value="SERINE/THREONINE-PROTEIN KINASE FRAY2"/>
    <property type="match status" value="1"/>
</dbReference>
<feature type="compositionally biased region" description="Low complexity" evidence="4">
    <location>
        <begin position="807"/>
        <end position="820"/>
    </location>
</feature>
<organism evidence="7 8">
    <name type="scientific">Actinomortierella ambigua</name>
    <dbReference type="NCBI Taxonomy" id="1343610"/>
    <lineage>
        <taxon>Eukaryota</taxon>
        <taxon>Fungi</taxon>
        <taxon>Fungi incertae sedis</taxon>
        <taxon>Mucoromycota</taxon>
        <taxon>Mortierellomycotina</taxon>
        <taxon>Mortierellomycetes</taxon>
        <taxon>Mortierellales</taxon>
        <taxon>Mortierellaceae</taxon>
        <taxon>Actinomortierella</taxon>
    </lineage>
</organism>
<feature type="compositionally biased region" description="Low complexity" evidence="4">
    <location>
        <begin position="466"/>
        <end position="479"/>
    </location>
</feature>
<feature type="compositionally biased region" description="Low complexity" evidence="4">
    <location>
        <begin position="1309"/>
        <end position="1323"/>
    </location>
</feature>
<dbReference type="InterPro" id="IPR000719">
    <property type="entry name" value="Prot_kinase_dom"/>
</dbReference>
<evidence type="ECO:0000313" key="7">
    <source>
        <dbReference type="EMBL" id="KAG0268293.1"/>
    </source>
</evidence>
<feature type="region of interest" description="Disordered" evidence="4">
    <location>
        <begin position="619"/>
        <end position="665"/>
    </location>
</feature>
<dbReference type="GO" id="GO:0043539">
    <property type="term" value="F:protein serine/threonine kinase activator activity"/>
    <property type="evidence" value="ECO:0007669"/>
    <property type="project" value="InterPro"/>
</dbReference>
<dbReference type="InterPro" id="IPR011009">
    <property type="entry name" value="Kinase-like_dom_sf"/>
</dbReference>
<keyword evidence="2" id="KW-0067">ATP-binding</keyword>
<dbReference type="PROSITE" id="PS50011">
    <property type="entry name" value="PROTEIN_KINASE_DOM"/>
    <property type="match status" value="1"/>
</dbReference>
<evidence type="ECO:0000259" key="6">
    <source>
        <dbReference type="PROSITE" id="PS50011"/>
    </source>
</evidence>
<feature type="transmembrane region" description="Helical" evidence="5">
    <location>
        <begin position="1393"/>
        <end position="1416"/>
    </location>
</feature>
<evidence type="ECO:0000256" key="3">
    <source>
        <dbReference type="SAM" id="Coils"/>
    </source>
</evidence>
<dbReference type="Gene3D" id="3.60.10.10">
    <property type="entry name" value="Endonuclease/exonuclease/phosphatase"/>
    <property type="match status" value="1"/>
</dbReference>
<dbReference type="Pfam" id="PF03372">
    <property type="entry name" value="Exo_endo_phos"/>
    <property type="match status" value="1"/>
</dbReference>
<feature type="binding site" evidence="2">
    <location>
        <position position="82"/>
    </location>
    <ligand>
        <name>ATP</name>
        <dbReference type="ChEBI" id="CHEBI:30616"/>
    </ligand>
</feature>
<dbReference type="InterPro" id="IPR036691">
    <property type="entry name" value="Endo/exonu/phosph_ase_sf"/>
</dbReference>
<dbReference type="OrthoDB" id="248923at2759"/>
<feature type="compositionally biased region" description="Basic and acidic residues" evidence="4">
    <location>
        <begin position="630"/>
        <end position="640"/>
    </location>
</feature>
<dbReference type="Gene3D" id="1.10.510.10">
    <property type="entry name" value="Transferase(Phosphotransferase) domain 1"/>
    <property type="match status" value="1"/>
</dbReference>
<feature type="domain" description="Protein kinase" evidence="6">
    <location>
        <begin position="53"/>
        <end position="315"/>
    </location>
</feature>
<feature type="region of interest" description="Disordered" evidence="4">
    <location>
        <begin position="1"/>
        <end position="49"/>
    </location>
</feature>
<dbReference type="Pfam" id="PF00069">
    <property type="entry name" value="Pkinase"/>
    <property type="match status" value="1"/>
</dbReference>
<feature type="coiled-coil region" evidence="3">
    <location>
        <begin position="958"/>
        <end position="985"/>
    </location>
</feature>
<dbReference type="EMBL" id="JAAAJB010000055">
    <property type="protein sequence ID" value="KAG0268293.1"/>
    <property type="molecule type" value="Genomic_DNA"/>
</dbReference>
<dbReference type="FunFam" id="1.10.510.10:FF:000947">
    <property type="entry name" value="serine/threonine-protein kinase OSR1"/>
    <property type="match status" value="1"/>
</dbReference>
<dbReference type="SMART" id="SM00220">
    <property type="entry name" value="S_TKc"/>
    <property type="match status" value="1"/>
</dbReference>
<dbReference type="GO" id="GO:0005524">
    <property type="term" value="F:ATP binding"/>
    <property type="evidence" value="ECO:0007669"/>
    <property type="project" value="UniProtKB-UniRule"/>
</dbReference>
<keyword evidence="5" id="KW-0812">Transmembrane</keyword>
<evidence type="ECO:0000256" key="5">
    <source>
        <dbReference type="SAM" id="Phobius"/>
    </source>
</evidence>
<dbReference type="CDD" id="cd14686">
    <property type="entry name" value="bZIP"/>
    <property type="match status" value="1"/>
</dbReference>
<feature type="transmembrane region" description="Helical" evidence="5">
    <location>
        <begin position="1366"/>
        <end position="1387"/>
    </location>
</feature>
<feature type="compositionally biased region" description="Polar residues" evidence="4">
    <location>
        <begin position="490"/>
        <end position="512"/>
    </location>
</feature>
<feature type="compositionally biased region" description="Polar residues" evidence="4">
    <location>
        <begin position="18"/>
        <end position="49"/>
    </location>
</feature>
<evidence type="ECO:0000313" key="8">
    <source>
        <dbReference type="Proteomes" id="UP000807716"/>
    </source>
</evidence>
<dbReference type="CDD" id="cd06610">
    <property type="entry name" value="STKc_OSR1_SPAK"/>
    <property type="match status" value="1"/>
</dbReference>
<keyword evidence="3" id="KW-0175">Coiled coil</keyword>
<protein>
    <recommendedName>
        <fullName evidence="6">Protein kinase domain-containing protein</fullName>
    </recommendedName>
</protein>
<keyword evidence="5" id="KW-0472">Membrane</keyword>
<feature type="region of interest" description="Disordered" evidence="4">
    <location>
        <begin position="526"/>
        <end position="571"/>
    </location>
</feature>
<sequence length="1488" mass="157987">MEKLERMSSSGSVKRPTSVHSSNSLAPTSPIANVSNTSTTFSEDSFSNNPDDYDIRQPIGYGSSAVVYNAYYKPLNKRIAIKVIDLDMFERNQIDELRRETQVMALCKHPNVLRVNGAFVADSKLYIVTPYLSAGSCLDIMKTAYPDGFDEVTIATILKQALQGLDYLHKNGHIHRDVKAGNLLVDEDGSVLLADFGVSSSLMENGDRRGMRKTFVGTPCWMAPEVMEQAGYDYKADIWSFGITAIELATGHAPFAKYPPIKVLMLTLSNDPPTLDRESTKHRYSKLLKEMIDTCLQKDPSRRPTAEKLLGHSFFKQAKKKSYLVSGILHNLPPLEQRPPKKAAPKQVMPQKGVSWDFDADDTEESEDQQQQQQQQQAVDGGEPVSRSRVVTFESPAATTEEGHSAVLGSSQAQSPQLGGSAPAAAPAAAAPAPVKKSRFVIEESPSISGGSGLASPNPGHIHQMSSNSNSNNNTATSAGANPDMLGGPVSSQGHTAVSPSTPLQGQTPSLSLGVQQPGVLLQGLGVTSSTTPVPGDQSGSAGGLAEVKKGRFSVKDTTSSLPLSSPTPTALKVMPSAGAVGNDSSSMLLMSPSRSLTSSPVDGHHAVFGGDGVKTAHLHLPDSGPGTPSERKSRFEVHHSHPSGHAVGTPMHQQQQQQQPTLMASTTPTIDGAAEVGHGNALSRESSQSRVANDHGVVLGGAAAAAAAATGGPLSREGSATRVSRFSIETGAGAGAGTGTPPLVPHGGHESPVPPLSAASSTATSTTAAAGHTTTNGLAAQPKRSRFQVSSVDGRSTEGTPDVGGSSVNTTPNTSPSASLLRGQPNLSEPQTVQNVYAHLDTLYRQNEQQRAILSELFAGLGIKTLPSGGGTLSHEGSNVGSPALLRISSTGSTASGGGGGGGGSGLCTPVGVVLPPIGGGSSTSSGVEASGGSTGLSGLSSGSVHRAEAAQMARQFQVVVKENESLRRENEALKRELERMRRGGVGLKFVSKDREDRLAAIGRYISDSARHYDIVGLQEVWVYDDYAKIRDLCQRVLPYSKHWYSGVLGSGLVVLSRFPIVSTTMRRFALNGDPFMITHGDWYVGKCVVSAVIAHPTCGEIEVFNTHLHAGYDPVGTPDRYLGCRVGEAWEMASLVKAASTQGRHVISLGDYNSAPSALVIKLLTMHGGLTDSWEQLHPAPRDPIPRGLTPEQGVQIMGVTCDTPLNSWTKHTWLNYHTGDPIGERLDYIFYHETPELVCTDVQVAVQEKITGIGRNSDLRKNYSDHYGVHATFQLKPATFHLPSGAGDRGAAIKRLATSDSAATVTTGGSNSNSTSTTSNQDGEEENAHKQQKLQALTEVLEEVLILLNQHHQARQSKSRLEMFGVALPTLVTSLGLIVGLFFVRPRWVAGLLSLLLSGLSSMWIVHFLYGFLFGGEMKSAFLNTMEEVETVLAALMAEKERVKAKAQATRNGGSSPLQQQQQQQQHDARVAAVLEREDQGRILK</sequence>
<dbReference type="InterPro" id="IPR047173">
    <property type="entry name" value="STRAD_A/B-like"/>
</dbReference>
<dbReference type="Gene3D" id="3.30.200.20">
    <property type="entry name" value="Phosphorylase Kinase, domain 1"/>
    <property type="match status" value="1"/>
</dbReference>
<feature type="compositionally biased region" description="Polar residues" evidence="4">
    <location>
        <begin position="788"/>
        <end position="800"/>
    </location>
</feature>
<feature type="compositionally biased region" description="Low complexity" evidence="4">
    <location>
        <begin position="757"/>
        <end position="781"/>
    </location>
</feature>
<feature type="region of interest" description="Disordered" evidence="4">
    <location>
        <begin position="1449"/>
        <end position="1474"/>
    </location>
</feature>
<dbReference type="Proteomes" id="UP000807716">
    <property type="component" value="Unassembled WGS sequence"/>
</dbReference>
<feature type="compositionally biased region" description="Polar residues" evidence="4">
    <location>
        <begin position="408"/>
        <end position="418"/>
    </location>
</feature>
<comment type="similarity">
    <text evidence="1">Belongs to the protein kinase superfamily. STE Ser/Thr protein kinase family. STE20 subfamily.</text>
</comment>
<proteinExistence type="inferred from homology"/>
<feature type="region of interest" description="Disordered" evidence="4">
    <location>
        <begin position="731"/>
        <end position="827"/>
    </location>
</feature>
<dbReference type="InterPro" id="IPR005135">
    <property type="entry name" value="Endo/exonuclease/phosphatase"/>
</dbReference>
<gene>
    <name evidence="7" type="ORF">DFQ27_007144</name>
</gene>
<comment type="caution">
    <text evidence="7">The sequence shown here is derived from an EMBL/GenBank/DDBJ whole genome shotgun (WGS) entry which is preliminary data.</text>
</comment>
<keyword evidence="5" id="KW-1133">Transmembrane helix</keyword>
<dbReference type="PANTHER" id="PTHR48014:SF21">
    <property type="entry name" value="SERINE_THREONINE-PROTEIN KINASE FRAY2"/>
    <property type="match status" value="1"/>
</dbReference>
<evidence type="ECO:0000256" key="4">
    <source>
        <dbReference type="SAM" id="MobiDB-lite"/>
    </source>
</evidence>
<dbReference type="SUPFAM" id="SSF56112">
    <property type="entry name" value="Protein kinase-like (PK-like)"/>
    <property type="match status" value="1"/>
</dbReference>
<name>A0A9P6QLB1_9FUNG</name>
<dbReference type="GO" id="GO:0004672">
    <property type="term" value="F:protein kinase activity"/>
    <property type="evidence" value="ECO:0007669"/>
    <property type="project" value="InterPro"/>
</dbReference>
<dbReference type="SUPFAM" id="SSF56219">
    <property type="entry name" value="DNase I-like"/>
    <property type="match status" value="1"/>
</dbReference>
<reference evidence="7" key="1">
    <citation type="journal article" date="2020" name="Fungal Divers.">
        <title>Resolving the Mortierellaceae phylogeny through synthesis of multi-gene phylogenetics and phylogenomics.</title>
        <authorList>
            <person name="Vandepol N."/>
            <person name="Liber J."/>
            <person name="Desiro A."/>
            <person name="Na H."/>
            <person name="Kennedy M."/>
            <person name="Barry K."/>
            <person name="Grigoriev I.V."/>
            <person name="Miller A.N."/>
            <person name="O'Donnell K."/>
            <person name="Stajich J.E."/>
            <person name="Bonito G."/>
        </authorList>
    </citation>
    <scope>NUCLEOTIDE SEQUENCE</scope>
    <source>
        <strain evidence="7">BC1065</strain>
    </source>
</reference>
<dbReference type="PROSITE" id="PS00107">
    <property type="entry name" value="PROTEIN_KINASE_ATP"/>
    <property type="match status" value="1"/>
</dbReference>
<keyword evidence="8" id="KW-1185">Reference proteome</keyword>
<feature type="region of interest" description="Disordered" evidence="4">
    <location>
        <begin position="332"/>
        <end position="430"/>
    </location>
</feature>
<feature type="region of interest" description="Disordered" evidence="4">
    <location>
        <begin position="1305"/>
        <end position="1334"/>
    </location>
</feature>
<evidence type="ECO:0000256" key="1">
    <source>
        <dbReference type="ARBA" id="ARBA00008874"/>
    </source>
</evidence>
<evidence type="ECO:0000256" key="2">
    <source>
        <dbReference type="PROSITE-ProRule" id="PRU10141"/>
    </source>
</evidence>
<feature type="region of interest" description="Disordered" evidence="4">
    <location>
        <begin position="920"/>
        <end position="943"/>
    </location>
</feature>
<feature type="compositionally biased region" description="Polar residues" evidence="4">
    <location>
        <begin position="1452"/>
        <end position="1461"/>
    </location>
</feature>
<dbReference type="InterPro" id="IPR017441">
    <property type="entry name" value="Protein_kinase_ATP_BS"/>
</dbReference>
<keyword evidence="2" id="KW-0547">Nucleotide-binding</keyword>
<accession>A0A9P6QLB1</accession>
<feature type="compositionally biased region" description="Low complexity" evidence="4">
    <location>
        <begin position="558"/>
        <end position="570"/>
    </location>
</feature>
<feature type="compositionally biased region" description="Acidic residues" evidence="4">
    <location>
        <begin position="358"/>
        <end position="368"/>
    </location>
</feature>